<organism evidence="1">
    <name type="scientific">marine sediment metagenome</name>
    <dbReference type="NCBI Taxonomy" id="412755"/>
    <lineage>
        <taxon>unclassified sequences</taxon>
        <taxon>metagenomes</taxon>
        <taxon>ecological metagenomes</taxon>
    </lineage>
</organism>
<evidence type="ECO:0000313" key="1">
    <source>
        <dbReference type="EMBL" id="KKK96881.1"/>
    </source>
</evidence>
<reference evidence="1" key="1">
    <citation type="journal article" date="2015" name="Nature">
        <title>Complex archaea that bridge the gap between prokaryotes and eukaryotes.</title>
        <authorList>
            <person name="Spang A."/>
            <person name="Saw J.H."/>
            <person name="Jorgensen S.L."/>
            <person name="Zaremba-Niedzwiedzka K."/>
            <person name="Martijn J."/>
            <person name="Lind A.E."/>
            <person name="van Eijk R."/>
            <person name="Schleper C."/>
            <person name="Guy L."/>
            <person name="Ettema T.J."/>
        </authorList>
    </citation>
    <scope>NUCLEOTIDE SEQUENCE</scope>
</reference>
<gene>
    <name evidence="1" type="ORF">LCGC14_2658310</name>
</gene>
<dbReference type="EMBL" id="LAZR01046289">
    <property type="protein sequence ID" value="KKK96881.1"/>
    <property type="molecule type" value="Genomic_DNA"/>
</dbReference>
<comment type="caution">
    <text evidence="1">The sequence shown here is derived from an EMBL/GenBank/DDBJ whole genome shotgun (WGS) entry which is preliminary data.</text>
</comment>
<name>A0A0F9CJS7_9ZZZZ</name>
<feature type="non-terminal residue" evidence="1">
    <location>
        <position position="161"/>
    </location>
</feature>
<accession>A0A0F9CJS7</accession>
<protein>
    <submittedName>
        <fullName evidence="1">Uncharacterized protein</fullName>
    </submittedName>
</protein>
<sequence length="161" mass="19383">MLTKATKAEILDLYDGSFASIKELSMLFKVHHTEIMYFLNYKDFKKKHIKLVRNWQKRNPEKFKRICKKASNKWRMKNIERVRAYCRAYSARPEVKHKAHQQYIIRKHLKKEEELLSQRRKERCLICGQPFEETEDSITKKKTGHTFKPTCNCHPKGIRIS</sequence>
<proteinExistence type="predicted"/>
<dbReference type="AlphaFoldDB" id="A0A0F9CJS7"/>